<evidence type="ECO:0000313" key="2">
    <source>
        <dbReference type="EMBL" id="ADB14873.1"/>
    </source>
</evidence>
<dbReference type="STRING" id="530564.Psta_0177"/>
<evidence type="ECO:0000259" key="1">
    <source>
        <dbReference type="Pfam" id="PF01494"/>
    </source>
</evidence>
<feature type="domain" description="FAD-binding" evidence="1">
    <location>
        <begin position="4"/>
        <end position="186"/>
    </location>
</feature>
<dbReference type="Gene3D" id="3.50.50.60">
    <property type="entry name" value="FAD/NAD(P)-binding domain"/>
    <property type="match status" value="1"/>
</dbReference>
<dbReference type="eggNOG" id="COG0644">
    <property type="taxonomic scope" value="Bacteria"/>
</dbReference>
<dbReference type="Pfam" id="PF01494">
    <property type="entry name" value="FAD_binding_3"/>
    <property type="match status" value="1"/>
</dbReference>
<evidence type="ECO:0000313" key="3">
    <source>
        <dbReference type="Proteomes" id="UP000001887"/>
    </source>
</evidence>
<dbReference type="InterPro" id="IPR036188">
    <property type="entry name" value="FAD/NAD-bd_sf"/>
</dbReference>
<dbReference type="PANTHER" id="PTHR43747">
    <property type="entry name" value="FAD-BINDING PROTEIN"/>
    <property type="match status" value="1"/>
</dbReference>
<dbReference type="KEGG" id="psl:Psta_0177"/>
<proteinExistence type="predicted"/>
<dbReference type="SUPFAM" id="SSF51905">
    <property type="entry name" value="FAD/NAD(P)-binding domain"/>
    <property type="match status" value="1"/>
</dbReference>
<dbReference type="GO" id="GO:0071949">
    <property type="term" value="F:FAD binding"/>
    <property type="evidence" value="ECO:0007669"/>
    <property type="project" value="InterPro"/>
</dbReference>
<organism evidence="2 3">
    <name type="scientific">Pirellula staleyi (strain ATCC 27377 / DSM 6068 / ICPB 4128)</name>
    <name type="common">Pirella staleyi</name>
    <dbReference type="NCBI Taxonomy" id="530564"/>
    <lineage>
        <taxon>Bacteria</taxon>
        <taxon>Pseudomonadati</taxon>
        <taxon>Planctomycetota</taxon>
        <taxon>Planctomycetia</taxon>
        <taxon>Pirellulales</taxon>
        <taxon>Pirellulaceae</taxon>
        <taxon>Pirellula</taxon>
    </lineage>
</organism>
<dbReference type="HOGENOM" id="CLU_653556_0_0_0"/>
<dbReference type="InterPro" id="IPR050816">
    <property type="entry name" value="Flavin-dep_Halogenase_NPB"/>
</dbReference>
<dbReference type="EMBL" id="CP001848">
    <property type="protein sequence ID" value="ADB14873.1"/>
    <property type="molecule type" value="Genomic_DNA"/>
</dbReference>
<dbReference type="Proteomes" id="UP000001887">
    <property type="component" value="Chromosome"/>
</dbReference>
<dbReference type="PRINTS" id="PR00420">
    <property type="entry name" value="RNGMNOXGNASE"/>
</dbReference>
<name>D2R188_PIRSD</name>
<dbReference type="OrthoDB" id="103324at2"/>
<keyword evidence="3" id="KW-1185">Reference proteome</keyword>
<reference evidence="2 3" key="1">
    <citation type="journal article" date="2009" name="Stand. Genomic Sci.">
        <title>Complete genome sequence of Pirellula staleyi type strain (ATCC 27377).</title>
        <authorList>
            <person name="Clum A."/>
            <person name="Tindall B.J."/>
            <person name="Sikorski J."/>
            <person name="Ivanova N."/>
            <person name="Mavrommatis K."/>
            <person name="Lucas S."/>
            <person name="Glavina del Rio T."/>
            <person name="Nolan M."/>
            <person name="Chen F."/>
            <person name="Tice H."/>
            <person name="Pitluck S."/>
            <person name="Cheng J.F."/>
            <person name="Chertkov O."/>
            <person name="Brettin T."/>
            <person name="Han C."/>
            <person name="Detter J.C."/>
            <person name="Kuske C."/>
            <person name="Bruce D."/>
            <person name="Goodwin L."/>
            <person name="Ovchinikova G."/>
            <person name="Pati A."/>
            <person name="Mikhailova N."/>
            <person name="Chen A."/>
            <person name="Palaniappan K."/>
            <person name="Land M."/>
            <person name="Hauser L."/>
            <person name="Chang Y.J."/>
            <person name="Jeffries C.D."/>
            <person name="Chain P."/>
            <person name="Rohde M."/>
            <person name="Goker M."/>
            <person name="Bristow J."/>
            <person name="Eisen J.A."/>
            <person name="Markowitz V."/>
            <person name="Hugenholtz P."/>
            <person name="Kyrpides N.C."/>
            <person name="Klenk H.P."/>
            <person name="Lapidus A."/>
        </authorList>
    </citation>
    <scope>NUCLEOTIDE SEQUENCE [LARGE SCALE GENOMIC DNA]</scope>
    <source>
        <strain evidence="3">ATCC 27377 / DSM 6068 / ICPB 4128</strain>
    </source>
</reference>
<sequence length="420" mass="44172" precursor="true">MLFDCLILGAGPAGLALAARLSATGARVLVVDRDSADRGARNIHLSPLASQPVLPTVWKQLEALGLAAELRPQVALGAPAGVQIVTCSGQTVAQVACVDQQHFDDDHALPPLAWVSRQSLEQALTKLAIARGTTILRSTSVLDLSLDPSSSPRVLLAEDHAEPRWLEVPLVVDASGQQAIVGHHLRLIDPAGGGSHSALVGLYENASLASSATSFRTLFLPQHLRSRLWLAPQPGGMATVGIVGPRATLLRDRSSFAELLEDELVECPALAHCLLSAKMVGPLSVVRATGHKLLRGGGEGWLAVGDAFETLDPLPGWGVVTALESAAYAAPAILEAIASRTSSAELLTRWQRAFQAQLAPRKLLLLALASPGFGVADFLRQFPEHEPILAQLLVAGAVPADSSFEEDLAAQLVQLRPTAG</sequence>
<protein>
    <submittedName>
        <fullName evidence="2">Dehydrogenase (Flavoprotein)-like protein</fullName>
    </submittedName>
</protein>
<accession>D2R188</accession>
<dbReference type="PANTHER" id="PTHR43747:SF1">
    <property type="entry name" value="SLR1998 PROTEIN"/>
    <property type="match status" value="1"/>
</dbReference>
<dbReference type="AlphaFoldDB" id="D2R188"/>
<dbReference type="InterPro" id="IPR002938">
    <property type="entry name" value="FAD-bd"/>
</dbReference>
<gene>
    <name evidence="2" type="ordered locus">Psta_0177</name>
</gene>